<evidence type="ECO:0000313" key="6">
    <source>
        <dbReference type="Proteomes" id="UP000283255"/>
    </source>
</evidence>
<dbReference type="InterPro" id="IPR002641">
    <property type="entry name" value="PNPLA_dom"/>
</dbReference>
<keyword evidence="6" id="KW-1185">Reference proteome</keyword>
<dbReference type="EMBL" id="QZCH01000013">
    <property type="protein sequence ID" value="RJG47411.1"/>
    <property type="molecule type" value="Genomic_DNA"/>
</dbReference>
<sequence length="411" mass="46012">MLKSVWWRCLACLLLLSACSSEPTRTPVPYELANLVHPSGQAQFRYWGDSATSPFSQNYIATVVERQRRAGLLYDDAGQLLPASHLALSGGGEKGAFGAGILNAWTERGDRPEFTVVSGISTGSIISVFAFLGPEYDPALKHFYTETKSQDIYSTKPILSGLLGDSFLDTAPFEQLVRDTITEDIIDQVAAEYRRGRLLLVGTTELDSQRPVIWNMGEIANSQVTNKEALFEDIIIASSSVPAAFPVKLIEVEYQDQQFQELHVDGGVTHQVFLFPEAVLSGQVDHDGRGRPQQVYVIRNAKLQPDFQTTGLSTVDISKRSLSTILKYQGRGDVNAIYMHAKRSLMGFSLAYIEPDFTQPSPQEPFTEGYMAALYQYGYQKMQQHNVWHNSPPQFRHINHELELLHHKLLR</sequence>
<feature type="short sequence motif" description="GXSXG" evidence="2">
    <location>
        <begin position="119"/>
        <end position="123"/>
    </location>
</feature>
<name>A0A418YE21_9GAMM</name>
<feature type="chain" id="PRO_5019330573" evidence="3">
    <location>
        <begin position="21"/>
        <end position="411"/>
    </location>
</feature>
<evidence type="ECO:0000313" key="5">
    <source>
        <dbReference type="EMBL" id="RJG47411.1"/>
    </source>
</evidence>
<keyword evidence="2" id="KW-0442">Lipid degradation</keyword>
<gene>
    <name evidence="5" type="ORF">D1Z90_10890</name>
</gene>
<dbReference type="GO" id="GO:0016787">
    <property type="term" value="F:hydrolase activity"/>
    <property type="evidence" value="ECO:0007669"/>
    <property type="project" value="UniProtKB-UniRule"/>
</dbReference>
<evidence type="ECO:0000256" key="3">
    <source>
        <dbReference type="SAM" id="SignalP"/>
    </source>
</evidence>
<evidence type="ECO:0000256" key="2">
    <source>
        <dbReference type="PROSITE-ProRule" id="PRU01161"/>
    </source>
</evidence>
<feature type="active site" description="Proton acceptor" evidence="2">
    <location>
        <position position="265"/>
    </location>
</feature>
<feature type="active site" description="Nucleophile" evidence="2">
    <location>
        <position position="121"/>
    </location>
</feature>
<protein>
    <submittedName>
        <fullName evidence="5">Patatin-like phospholipase family protein</fullName>
    </submittedName>
</protein>
<proteinExistence type="predicted"/>
<feature type="short sequence motif" description="GXGXXG" evidence="2">
    <location>
        <begin position="90"/>
        <end position="95"/>
    </location>
</feature>
<organism evidence="5 6">
    <name type="scientific">Motilimonas pumila</name>
    <dbReference type="NCBI Taxonomy" id="2303987"/>
    <lineage>
        <taxon>Bacteria</taxon>
        <taxon>Pseudomonadati</taxon>
        <taxon>Pseudomonadota</taxon>
        <taxon>Gammaproteobacteria</taxon>
        <taxon>Alteromonadales</taxon>
        <taxon>Alteromonadales genera incertae sedis</taxon>
        <taxon>Motilimonas</taxon>
    </lineage>
</organism>
<feature type="short sequence motif" description="DGA/G" evidence="2">
    <location>
        <begin position="265"/>
        <end position="267"/>
    </location>
</feature>
<dbReference type="Gene3D" id="3.40.1090.10">
    <property type="entry name" value="Cytosolic phospholipase A2 catalytic domain"/>
    <property type="match status" value="1"/>
</dbReference>
<dbReference type="RefSeq" id="WP_119910791.1">
    <property type="nucleotide sequence ID" value="NZ_QZCH01000013.1"/>
</dbReference>
<comment type="caution">
    <text evidence="5">The sequence shown here is derived from an EMBL/GenBank/DDBJ whole genome shotgun (WGS) entry which is preliminary data.</text>
</comment>
<dbReference type="Pfam" id="PF01734">
    <property type="entry name" value="Patatin"/>
    <property type="match status" value="1"/>
</dbReference>
<reference evidence="5 6" key="2">
    <citation type="submission" date="2019-01" db="EMBL/GenBank/DDBJ databases">
        <title>Motilimonas pumilus sp. nov., isolated from the gut of sea cucumber (Apostichopus japonicus).</title>
        <authorList>
            <person name="Wang F.-Q."/>
            <person name="Ren L.-H."/>
            <person name="Lin Y.-W."/>
            <person name="Sun G.-H."/>
            <person name="Du Z.-J."/>
            <person name="Zhao J.-X."/>
            <person name="Liu X.-J."/>
            <person name="Liu L.-J."/>
        </authorList>
    </citation>
    <scope>NUCLEOTIDE SEQUENCE [LARGE SCALE GENOMIC DNA]</scope>
    <source>
        <strain evidence="5 6">PLHSC7-2</strain>
    </source>
</reference>
<evidence type="ECO:0000256" key="1">
    <source>
        <dbReference type="ARBA" id="ARBA00023098"/>
    </source>
</evidence>
<feature type="domain" description="PNPLA" evidence="4">
    <location>
        <begin position="86"/>
        <end position="281"/>
    </location>
</feature>
<evidence type="ECO:0000259" key="4">
    <source>
        <dbReference type="PROSITE" id="PS51635"/>
    </source>
</evidence>
<reference evidence="5 6" key="1">
    <citation type="submission" date="2018-09" db="EMBL/GenBank/DDBJ databases">
        <authorList>
            <person name="Wang F."/>
        </authorList>
    </citation>
    <scope>NUCLEOTIDE SEQUENCE [LARGE SCALE GENOMIC DNA]</scope>
    <source>
        <strain evidence="5 6">PLHSC7-2</strain>
    </source>
</reference>
<dbReference type="InterPro" id="IPR016035">
    <property type="entry name" value="Acyl_Trfase/lysoPLipase"/>
</dbReference>
<keyword evidence="1 2" id="KW-0443">Lipid metabolism</keyword>
<dbReference type="OrthoDB" id="9798773at2"/>
<dbReference type="GO" id="GO:0016042">
    <property type="term" value="P:lipid catabolic process"/>
    <property type="evidence" value="ECO:0007669"/>
    <property type="project" value="UniProtKB-UniRule"/>
</dbReference>
<dbReference type="SUPFAM" id="SSF52151">
    <property type="entry name" value="FabD/lysophospholipase-like"/>
    <property type="match status" value="1"/>
</dbReference>
<accession>A0A418YE21</accession>
<keyword evidence="3" id="KW-0732">Signal</keyword>
<keyword evidence="2" id="KW-0378">Hydrolase</keyword>
<dbReference type="PROSITE" id="PS51635">
    <property type="entry name" value="PNPLA"/>
    <property type="match status" value="1"/>
</dbReference>
<dbReference type="AlphaFoldDB" id="A0A418YE21"/>
<dbReference type="PROSITE" id="PS51257">
    <property type="entry name" value="PROKAR_LIPOPROTEIN"/>
    <property type="match status" value="1"/>
</dbReference>
<feature type="signal peptide" evidence="3">
    <location>
        <begin position="1"/>
        <end position="20"/>
    </location>
</feature>
<dbReference type="Proteomes" id="UP000283255">
    <property type="component" value="Unassembled WGS sequence"/>
</dbReference>